<dbReference type="OrthoDB" id="190266at2"/>
<dbReference type="SUPFAM" id="SSF51735">
    <property type="entry name" value="NAD(P)-binding Rossmann-fold domains"/>
    <property type="match status" value="1"/>
</dbReference>
<dbReference type="EMBL" id="FOEE01000001">
    <property type="protein sequence ID" value="SEO48736.1"/>
    <property type="molecule type" value="Genomic_DNA"/>
</dbReference>
<dbReference type="Gene3D" id="3.30.470.20">
    <property type="entry name" value="ATP-grasp fold, B domain"/>
    <property type="match status" value="1"/>
</dbReference>
<dbReference type="STRING" id="673521.SAMN05660991_00547"/>
<sequence>MTREHRLDALLNPSSVAIVGASERNHYSNLAMTALEGIGYRGGVHLVNRRGAPAYGRASAIDCRSIGERVDTAYLCVPYEAILDAAADAIAAGVGNLVVLAGGFAEVGGEGAARQAELARLCASAGVRVLGPNCLGFRNLLDRVALGSIPFVPQEGPGSVAVVAVSGSVATAIARYGAQQGVDFTHLIATGNEMNVSSADLVDYLVQVPEVRAIALFLEGITDAAAFTAAAERALAARTPLVAIKAGAAPATAAIAAAHTNAVVGDDRVFDAVCRRLGISRVGTVEELVTTAALLADTGPIRPTGVAVVSMSGGVCEIASDLGAATGVELPEFAPETRAELREVLSDLGQLHNPLDLTGAAVRDESLWTSVPDIVSRDPAVGLTLVNWDVPATDPPRMPTTLELIGRAVGGAARPTALFTNHEQPVNSHGRAYLARHGIGFAAPGQRHVMAAVGHLTRWSRSLDAPRPAPTPAGPAPATPPRTEREVLAHLAAHGVPVAPVLVATTVAEAQAAAERIGGPVAVKVLSADIAHKSEVGGVVLGVEGAAAGEAFGRVVASVHSAVPEAEIDGVLVAPMRTGGVELLVGVVRDPQWGLVLAVGLGGFWVEALDETVLHLLPAPVAEVAAGLASSRVGRLLRGYRGIPPTDLTRLAEVAVGIGEAAAACGPDLAALEVNPLFVRGDRIEALDALTTWGAAG</sequence>
<dbReference type="PANTHER" id="PTHR42793">
    <property type="entry name" value="COA BINDING DOMAIN CONTAINING PROTEIN"/>
    <property type="match status" value="1"/>
</dbReference>
<dbReference type="SMART" id="SM00881">
    <property type="entry name" value="CoA_binding"/>
    <property type="match status" value="1"/>
</dbReference>
<dbReference type="SUPFAM" id="SSF56059">
    <property type="entry name" value="Glutathione synthetase ATP-binding domain-like"/>
    <property type="match status" value="1"/>
</dbReference>
<keyword evidence="2" id="KW-0547">Nucleotide-binding</keyword>
<gene>
    <name evidence="5" type="ORF">SAMN05660991_00547</name>
</gene>
<evidence type="ECO:0000313" key="6">
    <source>
        <dbReference type="Proteomes" id="UP000198960"/>
    </source>
</evidence>
<name>A0A1H8Q3V0_9ACTN</name>
<feature type="region of interest" description="Disordered" evidence="3">
    <location>
        <begin position="462"/>
        <end position="481"/>
    </location>
</feature>
<dbReference type="Gene3D" id="3.40.50.720">
    <property type="entry name" value="NAD(P)-binding Rossmann-like Domain"/>
    <property type="match status" value="1"/>
</dbReference>
<dbReference type="FunFam" id="3.30.1490.20:FF:000020">
    <property type="entry name" value="Protein lysine acetyltransferase"/>
    <property type="match status" value="1"/>
</dbReference>
<dbReference type="AlphaFoldDB" id="A0A1H8Q3V0"/>
<dbReference type="Proteomes" id="UP000198960">
    <property type="component" value="Unassembled WGS sequence"/>
</dbReference>
<dbReference type="Gene3D" id="3.30.1490.20">
    <property type="entry name" value="ATP-grasp fold, A domain"/>
    <property type="match status" value="1"/>
</dbReference>
<dbReference type="InterPro" id="IPR011761">
    <property type="entry name" value="ATP-grasp"/>
</dbReference>
<feature type="compositionally biased region" description="Pro residues" evidence="3">
    <location>
        <begin position="467"/>
        <end position="480"/>
    </location>
</feature>
<dbReference type="Pfam" id="PF13549">
    <property type="entry name" value="ATP-grasp_5"/>
    <property type="match status" value="1"/>
</dbReference>
<reference evidence="6" key="1">
    <citation type="submission" date="2016-10" db="EMBL/GenBank/DDBJ databases">
        <authorList>
            <person name="Varghese N."/>
            <person name="Submissions S."/>
        </authorList>
    </citation>
    <scope>NUCLEOTIDE SEQUENCE [LARGE SCALE GENOMIC DNA]</scope>
    <source>
        <strain evidence="6">DSM 45413</strain>
    </source>
</reference>
<comment type="similarity">
    <text evidence="1">In the N-terminal section; belongs to the acetate CoA ligase alpha subunit family.</text>
</comment>
<dbReference type="GO" id="GO:0005524">
    <property type="term" value="F:ATP binding"/>
    <property type="evidence" value="ECO:0007669"/>
    <property type="project" value="UniProtKB-UniRule"/>
</dbReference>
<evidence type="ECO:0000256" key="2">
    <source>
        <dbReference type="PROSITE-ProRule" id="PRU00409"/>
    </source>
</evidence>
<keyword evidence="2" id="KW-0067">ATP-binding</keyword>
<dbReference type="Pfam" id="PF13607">
    <property type="entry name" value="Succ_CoA_lig"/>
    <property type="match status" value="1"/>
</dbReference>
<dbReference type="SUPFAM" id="SSF52210">
    <property type="entry name" value="Succinyl-CoA synthetase domains"/>
    <property type="match status" value="2"/>
</dbReference>
<dbReference type="InterPro" id="IPR003781">
    <property type="entry name" value="CoA-bd"/>
</dbReference>
<dbReference type="GO" id="GO:0046872">
    <property type="term" value="F:metal ion binding"/>
    <property type="evidence" value="ECO:0007669"/>
    <property type="project" value="InterPro"/>
</dbReference>
<dbReference type="InterPro" id="IPR032875">
    <property type="entry name" value="Succ_CoA_lig_flav_dom"/>
</dbReference>
<evidence type="ECO:0000313" key="5">
    <source>
        <dbReference type="EMBL" id="SEO48736.1"/>
    </source>
</evidence>
<dbReference type="InterPro" id="IPR036291">
    <property type="entry name" value="NAD(P)-bd_dom_sf"/>
</dbReference>
<dbReference type="Pfam" id="PF13380">
    <property type="entry name" value="CoA_binding_2"/>
    <property type="match status" value="1"/>
</dbReference>
<organism evidence="5 6">
    <name type="scientific">Trujillonella endophytica</name>
    <dbReference type="NCBI Taxonomy" id="673521"/>
    <lineage>
        <taxon>Bacteria</taxon>
        <taxon>Bacillati</taxon>
        <taxon>Actinomycetota</taxon>
        <taxon>Actinomycetes</taxon>
        <taxon>Geodermatophilales</taxon>
        <taxon>Geodermatophilaceae</taxon>
        <taxon>Trujillonella</taxon>
    </lineage>
</organism>
<evidence type="ECO:0000256" key="3">
    <source>
        <dbReference type="SAM" id="MobiDB-lite"/>
    </source>
</evidence>
<dbReference type="PANTHER" id="PTHR42793:SF1">
    <property type="entry name" value="PEPTIDYL-LYSINE N-ACETYLTRANSFERASE PATZ"/>
    <property type="match status" value="1"/>
</dbReference>
<dbReference type="PROSITE" id="PS50975">
    <property type="entry name" value="ATP_GRASP"/>
    <property type="match status" value="1"/>
</dbReference>
<evidence type="ECO:0000256" key="1">
    <source>
        <dbReference type="ARBA" id="ARBA00060888"/>
    </source>
</evidence>
<accession>A0A1H8Q3V0</accession>
<dbReference type="InterPro" id="IPR013815">
    <property type="entry name" value="ATP_grasp_subdomain_1"/>
</dbReference>
<dbReference type="InterPro" id="IPR016102">
    <property type="entry name" value="Succinyl-CoA_synth-like"/>
</dbReference>
<keyword evidence="6" id="KW-1185">Reference proteome</keyword>
<evidence type="ECO:0000259" key="4">
    <source>
        <dbReference type="PROSITE" id="PS50975"/>
    </source>
</evidence>
<feature type="domain" description="ATP-grasp" evidence="4">
    <location>
        <begin position="488"/>
        <end position="524"/>
    </location>
</feature>
<proteinExistence type="inferred from homology"/>
<dbReference type="RefSeq" id="WP_139220380.1">
    <property type="nucleotide sequence ID" value="NZ_FOEE01000001.1"/>
</dbReference>
<protein>
    <submittedName>
        <fullName evidence="5">Acyl-CoA synthetase (NDP forming)</fullName>
    </submittedName>
</protein>
<dbReference type="Gene3D" id="3.40.50.261">
    <property type="entry name" value="Succinyl-CoA synthetase domains"/>
    <property type="match status" value="2"/>
</dbReference>